<dbReference type="GO" id="GO:0051301">
    <property type="term" value="P:cell division"/>
    <property type="evidence" value="ECO:0007669"/>
    <property type="project" value="UniProtKB-KW"/>
</dbReference>
<keyword evidence="1" id="KW-0131">Cell cycle</keyword>
<evidence type="ECO:0000313" key="1">
    <source>
        <dbReference type="EMBL" id="KGO96454.1"/>
    </source>
</evidence>
<dbReference type="OrthoDB" id="1466667at2"/>
<dbReference type="Proteomes" id="UP000030149">
    <property type="component" value="Unassembled WGS sequence"/>
</dbReference>
<name>A0A0A2MVR3_9FLAO</name>
<organism evidence="1 2">
    <name type="scientific">Flavobacterium enshiense DK69</name>
    <dbReference type="NCBI Taxonomy" id="1107311"/>
    <lineage>
        <taxon>Bacteria</taxon>
        <taxon>Pseudomonadati</taxon>
        <taxon>Bacteroidota</taxon>
        <taxon>Flavobacteriia</taxon>
        <taxon>Flavobacteriales</taxon>
        <taxon>Flavobacteriaceae</taxon>
        <taxon>Flavobacterium</taxon>
    </lineage>
</organism>
<dbReference type="RefSeq" id="WP_035630155.1">
    <property type="nucleotide sequence ID" value="NZ_AVCS01000009.1"/>
</dbReference>
<protein>
    <submittedName>
        <fullName evidence="1">Cell division protein FtsQ</fullName>
    </submittedName>
</protein>
<dbReference type="EMBL" id="JRLZ01000004">
    <property type="protein sequence ID" value="KGO96454.1"/>
    <property type="molecule type" value="Genomic_DNA"/>
</dbReference>
<reference evidence="2" key="1">
    <citation type="submission" date="2013-09" db="EMBL/GenBank/DDBJ databases">
        <authorList>
            <person name="Zeng Z."/>
            <person name="Chen C."/>
        </authorList>
    </citation>
    <scope>NUCLEOTIDE SEQUENCE [LARGE SCALE GENOMIC DNA]</scope>
    <source>
        <strain evidence="2">DK69</strain>
    </source>
</reference>
<keyword evidence="2" id="KW-1185">Reference proteome</keyword>
<sequence length="240" mass="27694">MKKIKWTDVRLVLMIGLLAFLYSFSSKRNEERKLLKTEVKFAGENMPFVTDEMVNNLLIQNFSSVTTIRKDKVDLNRLERELDDHEMIADAQVYATVDGTLKALVTQKTPIARVSNESSSYYIDYEGNKMPLSDNFSARVPLVFGKINEENRKGLTEVFQKIHDDDFLKKNITGAKILESGSLLMTNRNYDYGILFGKPINVDKKFNNYKAFFQHAMKDTLIGEYKMINLKFTQQVVCTK</sequence>
<dbReference type="STRING" id="1107311.Q767_06005"/>
<dbReference type="AlphaFoldDB" id="A0A0A2MVR3"/>
<accession>A0A0A2MVR3</accession>
<evidence type="ECO:0000313" key="2">
    <source>
        <dbReference type="Proteomes" id="UP000030149"/>
    </source>
</evidence>
<dbReference type="eggNOG" id="COG1589">
    <property type="taxonomic scope" value="Bacteria"/>
</dbReference>
<gene>
    <name evidence="1" type="ORF">Q767_06005</name>
</gene>
<proteinExistence type="predicted"/>
<keyword evidence="1" id="KW-0132">Cell division</keyword>
<reference evidence="1 2" key="2">
    <citation type="journal article" date="2015" name="Stand. Genomic Sci.">
        <title>High quality draft genomic sequence of Flavobacterium enshiense DK69(T) and comparison among Flavobacterium genomes.</title>
        <authorList>
            <person name="Zeng Z."/>
            <person name="Chen C."/>
            <person name="Du H."/>
            <person name="Wang G."/>
            <person name="Li M."/>
        </authorList>
    </citation>
    <scope>NUCLEOTIDE SEQUENCE [LARGE SCALE GENOMIC DNA]</scope>
    <source>
        <strain evidence="1 2">DK69</strain>
    </source>
</reference>
<dbReference type="PATRIC" id="fig|1107311.5.peg.2396"/>
<comment type="caution">
    <text evidence="1">The sequence shown here is derived from an EMBL/GenBank/DDBJ whole genome shotgun (WGS) entry which is preliminary data.</text>
</comment>